<proteinExistence type="predicted"/>
<dbReference type="EMBL" id="GGEC01055777">
    <property type="protein sequence ID" value="MBX36261.1"/>
    <property type="molecule type" value="Transcribed_RNA"/>
</dbReference>
<evidence type="ECO:0000313" key="1">
    <source>
        <dbReference type="EMBL" id="MBX36261.1"/>
    </source>
</evidence>
<dbReference type="AlphaFoldDB" id="A0A2P2N1E4"/>
<sequence length="52" mass="5893">MRILTLDTAVEIDSLKVCGVDYVSLGSFLFIWDRSDTSTPTRSKDDMYETSL</sequence>
<protein>
    <submittedName>
        <fullName evidence="1">Uncharacterized protein</fullName>
    </submittedName>
</protein>
<accession>A0A2P2N1E4</accession>
<name>A0A2P2N1E4_RHIMU</name>
<reference evidence="1" key="1">
    <citation type="submission" date="2018-02" db="EMBL/GenBank/DDBJ databases">
        <title>Rhizophora mucronata_Transcriptome.</title>
        <authorList>
            <person name="Meera S.P."/>
            <person name="Sreeshan A."/>
            <person name="Augustine A."/>
        </authorList>
    </citation>
    <scope>NUCLEOTIDE SEQUENCE</scope>
    <source>
        <tissue evidence="1">Leaf</tissue>
    </source>
</reference>
<organism evidence="1">
    <name type="scientific">Rhizophora mucronata</name>
    <name type="common">Asiatic mangrove</name>
    <dbReference type="NCBI Taxonomy" id="61149"/>
    <lineage>
        <taxon>Eukaryota</taxon>
        <taxon>Viridiplantae</taxon>
        <taxon>Streptophyta</taxon>
        <taxon>Embryophyta</taxon>
        <taxon>Tracheophyta</taxon>
        <taxon>Spermatophyta</taxon>
        <taxon>Magnoliopsida</taxon>
        <taxon>eudicotyledons</taxon>
        <taxon>Gunneridae</taxon>
        <taxon>Pentapetalae</taxon>
        <taxon>rosids</taxon>
        <taxon>fabids</taxon>
        <taxon>Malpighiales</taxon>
        <taxon>Rhizophoraceae</taxon>
        <taxon>Rhizophora</taxon>
    </lineage>
</organism>